<dbReference type="Pfam" id="PF02384">
    <property type="entry name" value="N6_Mtase"/>
    <property type="match status" value="1"/>
</dbReference>
<evidence type="ECO:0000256" key="2">
    <source>
        <dbReference type="ARBA" id="ARBA00011900"/>
    </source>
</evidence>
<comment type="catalytic activity">
    <reaction evidence="6">
        <text>a 2'-deoxyadenosine in DNA + S-adenosyl-L-methionine = an N(6)-methyl-2'-deoxyadenosine in DNA + S-adenosyl-L-homocysteine + H(+)</text>
        <dbReference type="Rhea" id="RHEA:15197"/>
        <dbReference type="Rhea" id="RHEA-COMP:12418"/>
        <dbReference type="Rhea" id="RHEA-COMP:12419"/>
        <dbReference type="ChEBI" id="CHEBI:15378"/>
        <dbReference type="ChEBI" id="CHEBI:57856"/>
        <dbReference type="ChEBI" id="CHEBI:59789"/>
        <dbReference type="ChEBI" id="CHEBI:90615"/>
        <dbReference type="ChEBI" id="CHEBI:90616"/>
        <dbReference type="EC" id="2.1.1.72"/>
    </reaction>
</comment>
<accession>A0A6N8DNM2</accession>
<dbReference type="InterPro" id="IPR003356">
    <property type="entry name" value="DNA_methylase_A-5"/>
</dbReference>
<dbReference type="OrthoDB" id="9806213at2"/>
<dbReference type="PANTHER" id="PTHR33841">
    <property type="entry name" value="DNA METHYLTRANSFERASE YEEA-RELATED"/>
    <property type="match status" value="1"/>
</dbReference>
<evidence type="ECO:0000313" key="9">
    <source>
        <dbReference type="Proteomes" id="UP000439113"/>
    </source>
</evidence>
<name>A0A6N8DNM2_RHOAC</name>
<comment type="similarity">
    <text evidence="1">Belongs to the N(4)/N(6)-methyltransferase family.</text>
</comment>
<dbReference type="Proteomes" id="UP000439113">
    <property type="component" value="Unassembled WGS sequence"/>
</dbReference>
<proteinExistence type="inferred from homology"/>
<evidence type="ECO:0000256" key="5">
    <source>
        <dbReference type="ARBA" id="ARBA00022691"/>
    </source>
</evidence>
<dbReference type="GO" id="GO:0032259">
    <property type="term" value="P:methylation"/>
    <property type="evidence" value="ECO:0007669"/>
    <property type="project" value="UniProtKB-KW"/>
</dbReference>
<dbReference type="Gene3D" id="3.40.50.150">
    <property type="entry name" value="Vaccinia Virus protein VP39"/>
    <property type="match status" value="1"/>
</dbReference>
<evidence type="ECO:0000256" key="4">
    <source>
        <dbReference type="ARBA" id="ARBA00022679"/>
    </source>
</evidence>
<dbReference type="PANTHER" id="PTHR33841:SF5">
    <property type="entry name" value="DNA METHYLASE (MODIFICATION METHYLASE) (METHYLTRANSFERASE)-RELATED"/>
    <property type="match status" value="1"/>
</dbReference>
<comment type="caution">
    <text evidence="8">The sequence shown here is derived from an EMBL/GenBank/DDBJ whole genome shotgun (WGS) entry which is preliminary data.</text>
</comment>
<dbReference type="EC" id="2.1.1.72" evidence="2"/>
<dbReference type="EMBL" id="WNKS01000012">
    <property type="protein sequence ID" value="MTV32007.1"/>
    <property type="molecule type" value="Genomic_DNA"/>
</dbReference>
<dbReference type="GO" id="GO:0008170">
    <property type="term" value="F:N-methyltransferase activity"/>
    <property type="evidence" value="ECO:0007669"/>
    <property type="project" value="InterPro"/>
</dbReference>
<evidence type="ECO:0000256" key="3">
    <source>
        <dbReference type="ARBA" id="ARBA00022603"/>
    </source>
</evidence>
<dbReference type="PRINTS" id="PR00507">
    <property type="entry name" value="N12N6MTFRASE"/>
</dbReference>
<dbReference type="GO" id="GO:0003677">
    <property type="term" value="F:DNA binding"/>
    <property type="evidence" value="ECO:0007669"/>
    <property type="project" value="InterPro"/>
</dbReference>
<organism evidence="8 9">
    <name type="scientific">Rhodoblastus acidophilus</name>
    <name type="common">Rhodopseudomonas acidophila</name>
    <dbReference type="NCBI Taxonomy" id="1074"/>
    <lineage>
        <taxon>Bacteria</taxon>
        <taxon>Pseudomonadati</taxon>
        <taxon>Pseudomonadota</taxon>
        <taxon>Alphaproteobacteria</taxon>
        <taxon>Hyphomicrobiales</taxon>
        <taxon>Rhodoblastaceae</taxon>
        <taxon>Rhodoblastus</taxon>
    </lineage>
</organism>
<keyword evidence="5" id="KW-0949">S-adenosyl-L-methionine</keyword>
<gene>
    <name evidence="8" type="ORF">GJ654_13525</name>
</gene>
<evidence type="ECO:0000256" key="1">
    <source>
        <dbReference type="ARBA" id="ARBA00006594"/>
    </source>
</evidence>
<evidence type="ECO:0000313" key="8">
    <source>
        <dbReference type="EMBL" id="MTV32007.1"/>
    </source>
</evidence>
<reference evidence="8 9" key="1">
    <citation type="submission" date="2019-11" db="EMBL/GenBank/DDBJ databases">
        <title>Whole-genome sequence of a Rhodoblastus acidophilus DSM 142.</title>
        <authorList>
            <person name="Kyndt J.A."/>
            <person name="Meyer T.E."/>
        </authorList>
    </citation>
    <scope>NUCLEOTIDE SEQUENCE [LARGE SCALE GENOMIC DNA]</scope>
    <source>
        <strain evidence="8 9">DSM 142</strain>
    </source>
</reference>
<keyword evidence="3 8" id="KW-0489">Methyltransferase</keyword>
<dbReference type="SUPFAM" id="SSF53335">
    <property type="entry name" value="S-adenosyl-L-methionine-dependent methyltransferases"/>
    <property type="match status" value="1"/>
</dbReference>
<feature type="domain" description="DNA methylase adenine-specific" evidence="7">
    <location>
        <begin position="330"/>
        <end position="600"/>
    </location>
</feature>
<keyword evidence="4" id="KW-0808">Transferase</keyword>
<dbReference type="InterPro" id="IPR029063">
    <property type="entry name" value="SAM-dependent_MTases_sf"/>
</dbReference>
<dbReference type="GO" id="GO:0009007">
    <property type="term" value="F:site-specific DNA-methyltransferase (adenine-specific) activity"/>
    <property type="evidence" value="ECO:0007669"/>
    <property type="project" value="UniProtKB-EC"/>
</dbReference>
<protein>
    <recommendedName>
        <fullName evidence="2">site-specific DNA-methyltransferase (adenine-specific)</fullName>
        <ecNumber evidence="2">2.1.1.72</ecNumber>
    </recommendedName>
</protein>
<sequence length="671" mass="75991">MLTKRRLLGVKRLNEWGFAAEVSKWWEQAAAENPAWRFHKVRVEESVPGSRQRSDLVVLGDSPALCGEIRLPDHNNSSPLDFDNLKDAVSKALAHGCRWAFTSDARSLFLIDTQQTGSLITKIVHKEVLGEGFRRAELDDPAILSRMSKAWVGAFHELAPIITGLKKPEGMAADALFVEALRELLSAPVAAIRDAMHERRKADEAFQSDLIEWMVDDQGWAHDPAKWEQEVGRASKLTAYVFVTRLMFYEALRRSKSTLDPLALPSNNNAKLAEKMLRFQFDEARRISGDYETLFSWDRVSQYAMISDGCVPFWRRMVQHIEHFDLSTIDHDILGRLFERLIEPHERYEWGQHYTSSDVVDLMLSFALRDGSGNLLDPAAGGGTFLVRAYVRKKVLNPEQTHQERLKEIFGIDISRFPATLATVNLAIKQLEFEDNYPRVTTKSFFRVKPGDELMQLPLADSDGDVKQSSVPIPFMRAVVGNPPYVRIHKLGAHRQSEVLGVLGKGDRVRTPSKLPKSANYHVYFWLHGAQFLEPGGYIALLTAGEWMDSDYGAALQDWLLRNFKIEAFIESGAEAWFSEARVGTVVTIAKQCSDANERDDNFVRFVTLRQTVRALLGHHEAVEDHIRAVDMLRDRILGLRGHGEAVDMDWSAVRQSDLRALGSRSDVVER</sequence>
<dbReference type="InterPro" id="IPR050953">
    <property type="entry name" value="N4_N6_ade-DNA_methylase"/>
</dbReference>
<evidence type="ECO:0000259" key="7">
    <source>
        <dbReference type="Pfam" id="PF02384"/>
    </source>
</evidence>
<dbReference type="AlphaFoldDB" id="A0A6N8DNM2"/>
<evidence type="ECO:0000256" key="6">
    <source>
        <dbReference type="ARBA" id="ARBA00047942"/>
    </source>
</evidence>